<dbReference type="PANTHER" id="PTHR35333">
    <property type="entry name" value="BETA-LACTAMASE"/>
    <property type="match status" value="1"/>
</dbReference>
<dbReference type="GO" id="GO:0030655">
    <property type="term" value="P:beta-lactam antibiotic catabolic process"/>
    <property type="evidence" value="ECO:0007669"/>
    <property type="project" value="InterPro"/>
</dbReference>
<dbReference type="Proteomes" id="UP000239415">
    <property type="component" value="Unassembled WGS sequence"/>
</dbReference>
<feature type="domain" description="Beta-lactamase class A catalytic" evidence="2">
    <location>
        <begin position="71"/>
        <end position="285"/>
    </location>
</feature>
<dbReference type="PROSITE" id="PS51257">
    <property type="entry name" value="PROKAR_LIPOPROTEIN"/>
    <property type="match status" value="1"/>
</dbReference>
<dbReference type="InterPro" id="IPR000871">
    <property type="entry name" value="Beta-lactam_class-A"/>
</dbReference>
<dbReference type="SUPFAM" id="SSF56601">
    <property type="entry name" value="beta-lactamase/transpeptidase-like"/>
    <property type="match status" value="1"/>
</dbReference>
<dbReference type="OrthoDB" id="9784149at2"/>
<evidence type="ECO:0000259" key="2">
    <source>
        <dbReference type="Pfam" id="PF13354"/>
    </source>
</evidence>
<organism evidence="3 4">
    <name type="scientific">Actinoplanes italicus</name>
    <dbReference type="NCBI Taxonomy" id="113567"/>
    <lineage>
        <taxon>Bacteria</taxon>
        <taxon>Bacillati</taxon>
        <taxon>Actinomycetota</taxon>
        <taxon>Actinomycetes</taxon>
        <taxon>Micromonosporales</taxon>
        <taxon>Micromonosporaceae</taxon>
        <taxon>Actinoplanes</taxon>
    </lineage>
</organism>
<gene>
    <name evidence="3" type="ORF">CLV67_11679</name>
</gene>
<dbReference type="InterPro" id="IPR045155">
    <property type="entry name" value="Beta-lactam_cat"/>
</dbReference>
<name>A0A2T0K372_9ACTN</name>
<accession>A0A2T0K372</accession>
<dbReference type="Pfam" id="PF13354">
    <property type="entry name" value="Beta-lactamase2"/>
    <property type="match status" value="1"/>
</dbReference>
<sequence length="312" mass="32857">MLTVARRPAAVGIAVLTVVALSTGCAGAENEGAVRTSPSPATAATVATAPATDDTARAFDGLERRFDARLGVYALDTATGRTVTHRADERFAHASTFKALQAGAVLRRATDADLRKVVKYRRADLLAHAPITSKHVATGMSLDDLLAASVRYSDNTAANLLFEHLGGPEALERELRALGDRTTSVDRIEPHLNEAEPGDTRDTSTARALGTTLHTLVLGDALPTARRERLTAWLRGNTTGDPYIRAGVPPGWQVGDKTGTGGHGTRNDIAIVWPPAGAPLVIAILSDKGERDARPADTLIAEATETVVAALR</sequence>
<evidence type="ECO:0000256" key="1">
    <source>
        <dbReference type="SAM" id="SignalP"/>
    </source>
</evidence>
<dbReference type="EMBL" id="PVMZ01000016">
    <property type="protein sequence ID" value="PRX17303.1"/>
    <property type="molecule type" value="Genomic_DNA"/>
</dbReference>
<feature type="signal peptide" evidence="1">
    <location>
        <begin position="1"/>
        <end position="28"/>
    </location>
</feature>
<dbReference type="InterPro" id="IPR012338">
    <property type="entry name" value="Beta-lactam/transpept-like"/>
</dbReference>
<dbReference type="GO" id="GO:0008800">
    <property type="term" value="F:beta-lactamase activity"/>
    <property type="evidence" value="ECO:0007669"/>
    <property type="project" value="InterPro"/>
</dbReference>
<reference evidence="3 4" key="1">
    <citation type="submission" date="2018-03" db="EMBL/GenBank/DDBJ databases">
        <title>Genomic Encyclopedia of Archaeal and Bacterial Type Strains, Phase II (KMG-II): from individual species to whole genera.</title>
        <authorList>
            <person name="Goeker M."/>
        </authorList>
    </citation>
    <scope>NUCLEOTIDE SEQUENCE [LARGE SCALE GENOMIC DNA]</scope>
    <source>
        <strain evidence="3 4">DSM 43146</strain>
    </source>
</reference>
<keyword evidence="4" id="KW-1185">Reference proteome</keyword>
<feature type="chain" id="PRO_5015485482" evidence="1">
    <location>
        <begin position="29"/>
        <end position="312"/>
    </location>
</feature>
<protein>
    <submittedName>
        <fullName evidence="3">Beta-lactamase class A</fullName>
    </submittedName>
</protein>
<dbReference type="PRINTS" id="PR00118">
    <property type="entry name" value="BLACTAMASEA"/>
</dbReference>
<keyword evidence="1" id="KW-0732">Signal</keyword>
<evidence type="ECO:0000313" key="4">
    <source>
        <dbReference type="Proteomes" id="UP000239415"/>
    </source>
</evidence>
<evidence type="ECO:0000313" key="3">
    <source>
        <dbReference type="EMBL" id="PRX17303.1"/>
    </source>
</evidence>
<comment type="caution">
    <text evidence="3">The sequence shown here is derived from an EMBL/GenBank/DDBJ whole genome shotgun (WGS) entry which is preliminary data.</text>
</comment>
<dbReference type="PANTHER" id="PTHR35333:SF3">
    <property type="entry name" value="BETA-LACTAMASE-TYPE TRANSPEPTIDASE FOLD CONTAINING PROTEIN"/>
    <property type="match status" value="1"/>
</dbReference>
<proteinExistence type="predicted"/>
<dbReference type="Gene3D" id="3.40.710.10">
    <property type="entry name" value="DD-peptidase/beta-lactamase superfamily"/>
    <property type="match status" value="1"/>
</dbReference>
<dbReference type="AlphaFoldDB" id="A0A2T0K372"/>
<dbReference type="GO" id="GO:0046677">
    <property type="term" value="P:response to antibiotic"/>
    <property type="evidence" value="ECO:0007669"/>
    <property type="project" value="InterPro"/>
</dbReference>
<dbReference type="NCBIfam" id="NF033103">
    <property type="entry name" value="bla_class_A"/>
    <property type="match status" value="1"/>
</dbReference>